<evidence type="ECO:0000313" key="3">
    <source>
        <dbReference type="Proteomes" id="UP000008744"/>
    </source>
</evidence>
<organism evidence="3">
    <name type="scientific">Drosophila persimilis</name>
    <name type="common">Fruit fly</name>
    <dbReference type="NCBI Taxonomy" id="7234"/>
    <lineage>
        <taxon>Eukaryota</taxon>
        <taxon>Metazoa</taxon>
        <taxon>Ecdysozoa</taxon>
        <taxon>Arthropoda</taxon>
        <taxon>Hexapoda</taxon>
        <taxon>Insecta</taxon>
        <taxon>Pterygota</taxon>
        <taxon>Neoptera</taxon>
        <taxon>Endopterygota</taxon>
        <taxon>Diptera</taxon>
        <taxon>Brachycera</taxon>
        <taxon>Muscomorpha</taxon>
        <taxon>Ephydroidea</taxon>
        <taxon>Drosophilidae</taxon>
        <taxon>Drosophila</taxon>
        <taxon>Sophophora</taxon>
    </lineage>
</organism>
<dbReference type="Proteomes" id="UP000008744">
    <property type="component" value="Unassembled WGS sequence"/>
</dbReference>
<gene>
    <name evidence="2" type="primary">Dper\GL26589</name>
    <name evidence="2" type="ORF">Dper_GL26589</name>
</gene>
<dbReference type="HOGENOM" id="CLU_2925033_0_0_1"/>
<feature type="signal peptide" evidence="1">
    <location>
        <begin position="1"/>
        <end position="20"/>
    </location>
</feature>
<feature type="chain" id="PRO_5002807428" evidence="1">
    <location>
        <begin position="21"/>
        <end position="61"/>
    </location>
</feature>
<dbReference type="SMR" id="B4GSR9"/>
<dbReference type="EMBL" id="CH479189">
    <property type="protein sequence ID" value="EDW25428.1"/>
    <property type="molecule type" value="Genomic_DNA"/>
</dbReference>
<proteinExistence type="predicted"/>
<name>B4GSR9_DROPE</name>
<keyword evidence="1" id="KW-0732">Signal</keyword>
<dbReference type="InterPro" id="IPR025061">
    <property type="entry name" value="Diedel"/>
</dbReference>
<keyword evidence="3" id="KW-1185">Reference proteome</keyword>
<dbReference type="AlphaFoldDB" id="B4GSR9"/>
<reference evidence="2 3" key="1">
    <citation type="journal article" date="2007" name="Nature">
        <title>Evolution of genes and genomes on the Drosophila phylogeny.</title>
        <authorList>
            <consortium name="Drosophila 12 Genomes Consortium"/>
            <person name="Clark A.G."/>
            <person name="Eisen M.B."/>
            <person name="Smith D.R."/>
            <person name="Bergman C.M."/>
            <person name="Oliver B."/>
            <person name="Markow T.A."/>
            <person name="Kaufman T.C."/>
            <person name="Kellis M."/>
            <person name="Gelbart W."/>
            <person name="Iyer V.N."/>
            <person name="Pollard D.A."/>
            <person name="Sackton T.B."/>
            <person name="Larracuente A.M."/>
            <person name="Singh N.D."/>
            <person name="Abad J.P."/>
            <person name="Abt D.N."/>
            <person name="Adryan B."/>
            <person name="Aguade M."/>
            <person name="Akashi H."/>
            <person name="Anderson W.W."/>
            <person name="Aquadro C.F."/>
            <person name="Ardell D.H."/>
            <person name="Arguello R."/>
            <person name="Artieri C.G."/>
            <person name="Barbash D.A."/>
            <person name="Barker D."/>
            <person name="Barsanti P."/>
            <person name="Batterham P."/>
            <person name="Batzoglou S."/>
            <person name="Begun D."/>
            <person name="Bhutkar A."/>
            <person name="Blanco E."/>
            <person name="Bosak S.A."/>
            <person name="Bradley R.K."/>
            <person name="Brand A.D."/>
            <person name="Brent M.R."/>
            <person name="Brooks A.N."/>
            <person name="Brown R.H."/>
            <person name="Butlin R.K."/>
            <person name="Caggese C."/>
            <person name="Calvi B.R."/>
            <person name="Bernardo de Carvalho A."/>
            <person name="Caspi A."/>
            <person name="Castrezana S."/>
            <person name="Celniker S.E."/>
            <person name="Chang J.L."/>
            <person name="Chapple C."/>
            <person name="Chatterji S."/>
            <person name="Chinwalla A."/>
            <person name="Civetta A."/>
            <person name="Clifton S.W."/>
            <person name="Comeron J.M."/>
            <person name="Costello J.C."/>
            <person name="Coyne J.A."/>
            <person name="Daub J."/>
            <person name="David R.G."/>
            <person name="Delcher A.L."/>
            <person name="Delehaunty K."/>
            <person name="Do C.B."/>
            <person name="Ebling H."/>
            <person name="Edwards K."/>
            <person name="Eickbush T."/>
            <person name="Evans J.D."/>
            <person name="Filipski A."/>
            <person name="Findeiss S."/>
            <person name="Freyhult E."/>
            <person name="Fulton L."/>
            <person name="Fulton R."/>
            <person name="Garcia A.C."/>
            <person name="Gardiner A."/>
            <person name="Garfield D.A."/>
            <person name="Garvin B.E."/>
            <person name="Gibson G."/>
            <person name="Gilbert D."/>
            <person name="Gnerre S."/>
            <person name="Godfrey J."/>
            <person name="Good R."/>
            <person name="Gotea V."/>
            <person name="Gravely B."/>
            <person name="Greenberg A.J."/>
            <person name="Griffiths-Jones S."/>
            <person name="Gross S."/>
            <person name="Guigo R."/>
            <person name="Gustafson E.A."/>
            <person name="Haerty W."/>
            <person name="Hahn M.W."/>
            <person name="Halligan D.L."/>
            <person name="Halpern A.L."/>
            <person name="Halter G.M."/>
            <person name="Han M.V."/>
            <person name="Heger A."/>
            <person name="Hillier L."/>
            <person name="Hinrichs A.S."/>
            <person name="Holmes I."/>
            <person name="Hoskins R.A."/>
            <person name="Hubisz M.J."/>
            <person name="Hultmark D."/>
            <person name="Huntley M.A."/>
            <person name="Jaffe D.B."/>
            <person name="Jagadeeshan S."/>
            <person name="Jeck W.R."/>
            <person name="Johnson J."/>
            <person name="Jones C.D."/>
            <person name="Jordan W.C."/>
            <person name="Karpen G.H."/>
            <person name="Kataoka E."/>
            <person name="Keightley P.D."/>
            <person name="Kheradpour P."/>
            <person name="Kirkness E.F."/>
            <person name="Koerich L.B."/>
            <person name="Kristiansen K."/>
            <person name="Kudrna D."/>
            <person name="Kulathinal R.J."/>
            <person name="Kumar S."/>
            <person name="Kwok R."/>
            <person name="Lander E."/>
            <person name="Langley C.H."/>
            <person name="Lapoint R."/>
            <person name="Lazzaro B.P."/>
            <person name="Lee S.J."/>
            <person name="Levesque L."/>
            <person name="Li R."/>
            <person name="Lin C.F."/>
            <person name="Lin M.F."/>
            <person name="Lindblad-Toh K."/>
            <person name="Llopart A."/>
            <person name="Long M."/>
            <person name="Low L."/>
            <person name="Lozovsky E."/>
            <person name="Lu J."/>
            <person name="Luo M."/>
            <person name="Machado C.A."/>
            <person name="Makalowski W."/>
            <person name="Marzo M."/>
            <person name="Matsuda M."/>
            <person name="Matzkin L."/>
            <person name="McAllister B."/>
            <person name="McBride C.S."/>
            <person name="McKernan B."/>
            <person name="McKernan K."/>
            <person name="Mendez-Lago M."/>
            <person name="Minx P."/>
            <person name="Mollenhauer M.U."/>
            <person name="Montooth K."/>
            <person name="Mount S.M."/>
            <person name="Mu X."/>
            <person name="Myers E."/>
            <person name="Negre B."/>
            <person name="Newfeld S."/>
            <person name="Nielsen R."/>
            <person name="Noor M.A."/>
            <person name="O'Grady P."/>
            <person name="Pachter L."/>
            <person name="Papaceit M."/>
            <person name="Parisi M.J."/>
            <person name="Parisi M."/>
            <person name="Parts L."/>
            <person name="Pedersen J.S."/>
            <person name="Pesole G."/>
            <person name="Phillippy A.M."/>
            <person name="Ponting C.P."/>
            <person name="Pop M."/>
            <person name="Porcelli D."/>
            <person name="Powell J.R."/>
            <person name="Prohaska S."/>
            <person name="Pruitt K."/>
            <person name="Puig M."/>
            <person name="Quesneville H."/>
            <person name="Ram K.R."/>
            <person name="Rand D."/>
            <person name="Rasmussen M.D."/>
            <person name="Reed L.K."/>
            <person name="Reenan R."/>
            <person name="Reily A."/>
            <person name="Remington K.A."/>
            <person name="Rieger T.T."/>
            <person name="Ritchie M.G."/>
            <person name="Robin C."/>
            <person name="Rogers Y.H."/>
            <person name="Rohde C."/>
            <person name="Rozas J."/>
            <person name="Rubenfield M.J."/>
            <person name="Ruiz A."/>
            <person name="Russo S."/>
            <person name="Salzberg S.L."/>
            <person name="Sanchez-Gracia A."/>
            <person name="Saranga D.J."/>
            <person name="Sato H."/>
            <person name="Schaeffer S.W."/>
            <person name="Schatz M.C."/>
            <person name="Schlenke T."/>
            <person name="Schwartz R."/>
            <person name="Segarra C."/>
            <person name="Singh R.S."/>
            <person name="Sirot L."/>
            <person name="Sirota M."/>
            <person name="Sisneros N.B."/>
            <person name="Smith C.D."/>
            <person name="Smith T.F."/>
            <person name="Spieth J."/>
            <person name="Stage D.E."/>
            <person name="Stark A."/>
            <person name="Stephan W."/>
            <person name="Strausberg R.L."/>
            <person name="Strempel S."/>
            <person name="Sturgill D."/>
            <person name="Sutton G."/>
            <person name="Sutton G.G."/>
            <person name="Tao W."/>
            <person name="Teichmann S."/>
            <person name="Tobari Y.N."/>
            <person name="Tomimura Y."/>
            <person name="Tsolas J.M."/>
            <person name="Valente V.L."/>
            <person name="Venter E."/>
            <person name="Venter J.C."/>
            <person name="Vicario S."/>
            <person name="Vieira F.G."/>
            <person name="Vilella A.J."/>
            <person name="Villasante A."/>
            <person name="Walenz B."/>
            <person name="Wang J."/>
            <person name="Wasserman M."/>
            <person name="Watts T."/>
            <person name="Wilson D."/>
            <person name="Wilson R.K."/>
            <person name="Wing R.A."/>
            <person name="Wolfner M.F."/>
            <person name="Wong A."/>
            <person name="Wong G.K."/>
            <person name="Wu C.I."/>
            <person name="Wu G."/>
            <person name="Yamamoto D."/>
            <person name="Yang H.P."/>
            <person name="Yang S.P."/>
            <person name="Yorke J.A."/>
            <person name="Yoshida K."/>
            <person name="Zdobnov E."/>
            <person name="Zhang P."/>
            <person name="Zhang Y."/>
            <person name="Zimin A.V."/>
            <person name="Baldwin J."/>
            <person name="Abdouelleil A."/>
            <person name="Abdulkadir J."/>
            <person name="Abebe A."/>
            <person name="Abera B."/>
            <person name="Abreu J."/>
            <person name="Acer S.C."/>
            <person name="Aftuck L."/>
            <person name="Alexander A."/>
            <person name="An P."/>
            <person name="Anderson E."/>
            <person name="Anderson S."/>
            <person name="Arachi H."/>
            <person name="Azer M."/>
            <person name="Bachantsang P."/>
            <person name="Barry A."/>
            <person name="Bayul T."/>
            <person name="Berlin A."/>
            <person name="Bessette D."/>
            <person name="Bloom T."/>
            <person name="Blye J."/>
            <person name="Boguslavskiy L."/>
            <person name="Bonnet C."/>
            <person name="Boukhgalter B."/>
            <person name="Bourzgui I."/>
            <person name="Brown A."/>
            <person name="Cahill P."/>
            <person name="Channer S."/>
            <person name="Cheshatsang Y."/>
            <person name="Chuda L."/>
            <person name="Citroen M."/>
            <person name="Collymore A."/>
            <person name="Cooke P."/>
            <person name="Costello M."/>
            <person name="D'Aco K."/>
            <person name="Daza R."/>
            <person name="De Haan G."/>
            <person name="DeGray S."/>
            <person name="DeMaso C."/>
            <person name="Dhargay N."/>
            <person name="Dooley K."/>
            <person name="Dooley E."/>
            <person name="Doricent M."/>
            <person name="Dorje P."/>
            <person name="Dorjee K."/>
            <person name="Dupes A."/>
            <person name="Elong R."/>
            <person name="Falk J."/>
            <person name="Farina A."/>
            <person name="Faro S."/>
            <person name="Ferguson D."/>
            <person name="Fisher S."/>
            <person name="Foley C.D."/>
            <person name="Franke A."/>
            <person name="Friedrich D."/>
            <person name="Gadbois L."/>
            <person name="Gearin G."/>
            <person name="Gearin C.R."/>
            <person name="Giannoukos G."/>
            <person name="Goode T."/>
            <person name="Graham J."/>
            <person name="Grandbois E."/>
            <person name="Grewal S."/>
            <person name="Gyaltsen K."/>
            <person name="Hafez N."/>
            <person name="Hagos B."/>
            <person name="Hall J."/>
            <person name="Henson C."/>
            <person name="Hollinger A."/>
            <person name="Honan T."/>
            <person name="Huard M.D."/>
            <person name="Hughes L."/>
            <person name="Hurhula B."/>
            <person name="Husby M.E."/>
            <person name="Kamat A."/>
            <person name="Kanga B."/>
            <person name="Kashin S."/>
            <person name="Khazanovich D."/>
            <person name="Kisner P."/>
            <person name="Lance K."/>
            <person name="Lara M."/>
            <person name="Lee W."/>
            <person name="Lennon N."/>
            <person name="Letendre F."/>
            <person name="LeVine R."/>
            <person name="Lipovsky A."/>
            <person name="Liu X."/>
            <person name="Liu J."/>
            <person name="Liu S."/>
            <person name="Lokyitsang T."/>
            <person name="Lokyitsang Y."/>
            <person name="Lubonja R."/>
            <person name="Lui A."/>
            <person name="MacDonald P."/>
            <person name="Magnisalis V."/>
            <person name="Maru K."/>
            <person name="Matthews C."/>
            <person name="McCusker W."/>
            <person name="McDonough S."/>
            <person name="Mehta T."/>
            <person name="Meldrim J."/>
            <person name="Meneus L."/>
            <person name="Mihai O."/>
            <person name="Mihalev A."/>
            <person name="Mihova T."/>
            <person name="Mittelman R."/>
            <person name="Mlenga V."/>
            <person name="Montmayeur A."/>
            <person name="Mulrain L."/>
            <person name="Navidi A."/>
            <person name="Naylor J."/>
            <person name="Negash T."/>
            <person name="Nguyen T."/>
            <person name="Nguyen N."/>
            <person name="Nicol R."/>
            <person name="Norbu C."/>
            <person name="Norbu N."/>
            <person name="Novod N."/>
            <person name="O'Neill B."/>
            <person name="Osman S."/>
            <person name="Markiewicz E."/>
            <person name="Oyono O.L."/>
            <person name="Patti C."/>
            <person name="Phunkhang P."/>
            <person name="Pierre F."/>
            <person name="Priest M."/>
            <person name="Raghuraman S."/>
            <person name="Rege F."/>
            <person name="Reyes R."/>
            <person name="Rise C."/>
            <person name="Rogov P."/>
            <person name="Ross K."/>
            <person name="Ryan E."/>
            <person name="Settipalli S."/>
            <person name="Shea T."/>
            <person name="Sherpa N."/>
            <person name="Shi L."/>
            <person name="Shih D."/>
            <person name="Sparrow T."/>
            <person name="Spaulding J."/>
            <person name="Stalker J."/>
            <person name="Stange-Thomann N."/>
            <person name="Stavropoulos S."/>
            <person name="Stone C."/>
            <person name="Strader C."/>
            <person name="Tesfaye S."/>
            <person name="Thomson T."/>
            <person name="Thoulutsang Y."/>
            <person name="Thoulutsang D."/>
            <person name="Topham K."/>
            <person name="Topping I."/>
            <person name="Tsamla T."/>
            <person name="Vassiliev H."/>
            <person name="Vo A."/>
            <person name="Wangchuk T."/>
            <person name="Wangdi T."/>
            <person name="Weiand M."/>
            <person name="Wilkinson J."/>
            <person name="Wilson A."/>
            <person name="Yadav S."/>
            <person name="Young G."/>
            <person name="Yu Q."/>
            <person name="Zembek L."/>
            <person name="Zhong D."/>
            <person name="Zimmer A."/>
            <person name="Zwirko Z."/>
            <person name="Jaffe D.B."/>
            <person name="Alvarez P."/>
            <person name="Brockman W."/>
            <person name="Butler J."/>
            <person name="Chin C."/>
            <person name="Gnerre S."/>
            <person name="Grabherr M."/>
            <person name="Kleber M."/>
            <person name="Mauceli E."/>
            <person name="MacCallum I."/>
        </authorList>
    </citation>
    <scope>NUCLEOTIDE SEQUENCE [LARGE SCALE GENOMIC DNA]</scope>
    <source>
        <strain evidence="3">MSH-3 / Tucson 14011-0111.49</strain>
    </source>
</reference>
<protein>
    <submittedName>
        <fullName evidence="2">GL26589</fullName>
    </submittedName>
</protein>
<dbReference type="Gene3D" id="3.30.70.2800">
    <property type="match status" value="1"/>
</dbReference>
<dbReference type="Pfam" id="PF13164">
    <property type="entry name" value="Diedel"/>
    <property type="match status" value="1"/>
</dbReference>
<evidence type="ECO:0000256" key="1">
    <source>
        <dbReference type="SAM" id="SignalP"/>
    </source>
</evidence>
<sequence length="61" mass="6177">MNLTYVLLALGLFLLEEAAAVCCPALPICGDGQMVVGAYCGVGGCNVFGCNCSGGCRKKSD</sequence>
<evidence type="ECO:0000313" key="2">
    <source>
        <dbReference type="EMBL" id="EDW25428.1"/>
    </source>
</evidence>
<accession>B4GSR9</accession>